<name>D2R5C8_PIRSD</name>
<evidence type="ECO:0000313" key="1">
    <source>
        <dbReference type="EMBL" id="ADB15387.1"/>
    </source>
</evidence>
<accession>D2R5C8</accession>
<keyword evidence="2" id="KW-1185">Reference proteome</keyword>
<dbReference type="STRING" id="530564.Psta_0701"/>
<dbReference type="OrthoDB" id="269293at2"/>
<organism evidence="1 2">
    <name type="scientific">Pirellula staleyi (strain ATCC 27377 / DSM 6068 / ICPB 4128)</name>
    <name type="common">Pirella staleyi</name>
    <dbReference type="NCBI Taxonomy" id="530564"/>
    <lineage>
        <taxon>Bacteria</taxon>
        <taxon>Pseudomonadati</taxon>
        <taxon>Planctomycetota</taxon>
        <taxon>Planctomycetia</taxon>
        <taxon>Pirellulales</taxon>
        <taxon>Pirellulaceae</taxon>
        <taxon>Pirellula</taxon>
    </lineage>
</organism>
<gene>
    <name evidence="1" type="ordered locus">Psta_0701</name>
</gene>
<reference evidence="1 2" key="1">
    <citation type="journal article" date="2009" name="Stand. Genomic Sci.">
        <title>Complete genome sequence of Pirellula staleyi type strain (ATCC 27377).</title>
        <authorList>
            <person name="Clum A."/>
            <person name="Tindall B.J."/>
            <person name="Sikorski J."/>
            <person name="Ivanova N."/>
            <person name="Mavrommatis K."/>
            <person name="Lucas S."/>
            <person name="Glavina del Rio T."/>
            <person name="Nolan M."/>
            <person name="Chen F."/>
            <person name="Tice H."/>
            <person name="Pitluck S."/>
            <person name="Cheng J.F."/>
            <person name="Chertkov O."/>
            <person name="Brettin T."/>
            <person name="Han C."/>
            <person name="Detter J.C."/>
            <person name="Kuske C."/>
            <person name="Bruce D."/>
            <person name="Goodwin L."/>
            <person name="Ovchinikova G."/>
            <person name="Pati A."/>
            <person name="Mikhailova N."/>
            <person name="Chen A."/>
            <person name="Palaniappan K."/>
            <person name="Land M."/>
            <person name="Hauser L."/>
            <person name="Chang Y.J."/>
            <person name="Jeffries C.D."/>
            <person name="Chain P."/>
            <person name="Rohde M."/>
            <person name="Goker M."/>
            <person name="Bristow J."/>
            <person name="Eisen J.A."/>
            <person name="Markowitz V."/>
            <person name="Hugenholtz P."/>
            <person name="Kyrpides N.C."/>
            <person name="Klenk H.P."/>
            <person name="Lapidus A."/>
        </authorList>
    </citation>
    <scope>NUCLEOTIDE SEQUENCE [LARGE SCALE GENOMIC DNA]</scope>
    <source>
        <strain evidence="2">ATCC 27377 / DSM 6068 / ICPB 4128</strain>
    </source>
</reference>
<dbReference type="EMBL" id="CP001848">
    <property type="protein sequence ID" value="ADB15387.1"/>
    <property type="molecule type" value="Genomic_DNA"/>
</dbReference>
<dbReference type="KEGG" id="psl:Psta_0701"/>
<dbReference type="Proteomes" id="UP000001887">
    <property type="component" value="Chromosome"/>
</dbReference>
<dbReference type="AlphaFoldDB" id="D2R5C8"/>
<sequence length="219" mass="25813">MNYLAHGWRFTADPYFLAGTSAPDWLSVIDRKVRMRRRNVEPHATPTDQTKARFARGVLQHLADDDWFHTTQAFSDLSWQFTLAIRDQLPADDGLRPSFLGHILVELMLDAALDREDPQRLDDYYLALAHLDPYQLQTMVSELATRPTDRLLLLLPRFLTERFLYDYRDDDKLFRRLEQVMRRVKLPPLPEGLKRLLPDMREAVWLRRHELLTPTSTTL</sequence>
<dbReference type="HOGENOM" id="CLU_1218981_0_0_0"/>
<protein>
    <recommendedName>
        <fullName evidence="3">Phospholipase C/D domain-containing protein</fullName>
    </recommendedName>
</protein>
<evidence type="ECO:0008006" key="3">
    <source>
        <dbReference type="Google" id="ProtNLM"/>
    </source>
</evidence>
<dbReference type="eggNOG" id="ENOG5031T3U">
    <property type="taxonomic scope" value="Bacteria"/>
</dbReference>
<evidence type="ECO:0000313" key="2">
    <source>
        <dbReference type="Proteomes" id="UP000001887"/>
    </source>
</evidence>
<proteinExistence type="predicted"/>